<dbReference type="PATRIC" id="fig|1081904.3.peg.320"/>
<evidence type="ECO:0000313" key="4">
    <source>
        <dbReference type="Proteomes" id="UP000016600"/>
    </source>
</evidence>
<name>U2KZQ6_9BACT</name>
<dbReference type="EMBL" id="AWET01000007">
    <property type="protein sequence ID" value="ERK03947.1"/>
    <property type="molecule type" value="Genomic_DNA"/>
</dbReference>
<keyword evidence="4" id="KW-1185">Reference proteome</keyword>
<dbReference type="AlphaFoldDB" id="U2KZQ6"/>
<reference evidence="3 4" key="1">
    <citation type="submission" date="2013-08" db="EMBL/GenBank/DDBJ databases">
        <authorList>
            <person name="Durkin A.S."/>
            <person name="Haft D.R."/>
            <person name="McCorrison J."/>
            <person name="Torralba M."/>
            <person name="Gillis M."/>
            <person name="Haft D.H."/>
            <person name="Methe B."/>
            <person name="Sutton G."/>
            <person name="Nelson K.E."/>
        </authorList>
    </citation>
    <scope>NUCLEOTIDE SEQUENCE [LARGE SCALE GENOMIC DNA]</scope>
    <source>
        <strain evidence="3 4">F0068</strain>
    </source>
</reference>
<dbReference type="InterPro" id="IPR032508">
    <property type="entry name" value="FecR_C"/>
</dbReference>
<dbReference type="RefSeq" id="WP_021583063.1">
    <property type="nucleotide sequence ID" value="NZ_AWET01000007.1"/>
</dbReference>
<evidence type="ECO:0000256" key="1">
    <source>
        <dbReference type="SAM" id="Phobius"/>
    </source>
</evidence>
<keyword evidence="1" id="KW-0472">Membrane</keyword>
<sequence>MEDNKKMEQLLQIIEHPQDFSEQQKDDILSDEECRRLYDRLVEVRKAMASKQVSDCIPNVVEEWNRFRRERIFQGYRVWRVAVAVGITLLVVSGVAFAVFHPQLFRGSLDGTSEQQAVASVSHQTMSFNTMVPEERDSVLASRPYIYDDVPLQKILDDVAEVYHISVKYARPAVRNIRLYMQWNSGQELEEVIALMNHFENVQLLLNEDTIIVK</sequence>
<accession>U2KZQ6</accession>
<feature type="domain" description="Protein FecR C-terminal" evidence="2">
    <location>
        <begin position="145"/>
        <end position="213"/>
    </location>
</feature>
<organism evidence="3 4">
    <name type="scientific">Hoylesella pleuritidis F0068</name>
    <dbReference type="NCBI Taxonomy" id="1081904"/>
    <lineage>
        <taxon>Bacteria</taxon>
        <taxon>Pseudomonadati</taxon>
        <taxon>Bacteroidota</taxon>
        <taxon>Bacteroidia</taxon>
        <taxon>Bacteroidales</taxon>
        <taxon>Prevotellaceae</taxon>
        <taxon>Hoylesella</taxon>
    </lineage>
</organism>
<keyword evidence="1" id="KW-0812">Transmembrane</keyword>
<evidence type="ECO:0000313" key="3">
    <source>
        <dbReference type="EMBL" id="ERK03947.1"/>
    </source>
</evidence>
<dbReference type="Pfam" id="PF16344">
    <property type="entry name" value="FecR_C"/>
    <property type="match status" value="1"/>
</dbReference>
<proteinExistence type="predicted"/>
<evidence type="ECO:0000259" key="2">
    <source>
        <dbReference type="Pfam" id="PF16344"/>
    </source>
</evidence>
<comment type="caution">
    <text evidence="3">The sequence shown here is derived from an EMBL/GenBank/DDBJ whole genome shotgun (WGS) entry which is preliminary data.</text>
</comment>
<protein>
    <recommendedName>
        <fullName evidence="2">Protein FecR C-terminal domain-containing protein</fullName>
    </recommendedName>
</protein>
<feature type="transmembrane region" description="Helical" evidence="1">
    <location>
        <begin position="78"/>
        <end position="100"/>
    </location>
</feature>
<dbReference type="Proteomes" id="UP000016600">
    <property type="component" value="Unassembled WGS sequence"/>
</dbReference>
<keyword evidence="1" id="KW-1133">Transmembrane helix</keyword>
<gene>
    <name evidence="3" type="ORF">HMPREF1218_0344</name>
</gene>
<dbReference type="Gene3D" id="3.55.50.30">
    <property type="match status" value="1"/>
</dbReference>